<comment type="caution">
    <text evidence="1">The sequence shown here is derived from an EMBL/GenBank/DDBJ whole genome shotgun (WGS) entry which is preliminary data.</text>
</comment>
<proteinExistence type="predicted"/>
<dbReference type="EMBL" id="JARQZJ010000121">
    <property type="protein sequence ID" value="KAK9888048.1"/>
    <property type="molecule type" value="Genomic_DNA"/>
</dbReference>
<protein>
    <submittedName>
        <fullName evidence="1">Uncharacterized protein</fullName>
    </submittedName>
</protein>
<reference evidence="1 2" key="1">
    <citation type="submission" date="2023-03" db="EMBL/GenBank/DDBJ databases">
        <title>Genome insight into feeding habits of ladybird beetles.</title>
        <authorList>
            <person name="Li H.-S."/>
            <person name="Huang Y.-H."/>
            <person name="Pang H."/>
        </authorList>
    </citation>
    <scope>NUCLEOTIDE SEQUENCE [LARGE SCALE GENOMIC DNA]</scope>
    <source>
        <strain evidence="1">SYSU_2023b</strain>
        <tissue evidence="1">Whole body</tissue>
    </source>
</reference>
<name>A0AAW1V5F6_9CUCU</name>
<sequence>MLSMDTGIVTDEDLGVYLLWLSGYFENGSEIVDYLKSTMKITSHQDKYVYDWEKNANVVVIIDGLRCCRC</sequence>
<evidence type="ECO:0000313" key="2">
    <source>
        <dbReference type="Proteomes" id="UP001431783"/>
    </source>
</evidence>
<dbReference type="AlphaFoldDB" id="A0AAW1V5F6"/>
<accession>A0AAW1V5F6</accession>
<organism evidence="1 2">
    <name type="scientific">Henosepilachna vigintioctopunctata</name>
    <dbReference type="NCBI Taxonomy" id="420089"/>
    <lineage>
        <taxon>Eukaryota</taxon>
        <taxon>Metazoa</taxon>
        <taxon>Ecdysozoa</taxon>
        <taxon>Arthropoda</taxon>
        <taxon>Hexapoda</taxon>
        <taxon>Insecta</taxon>
        <taxon>Pterygota</taxon>
        <taxon>Neoptera</taxon>
        <taxon>Endopterygota</taxon>
        <taxon>Coleoptera</taxon>
        <taxon>Polyphaga</taxon>
        <taxon>Cucujiformia</taxon>
        <taxon>Coccinelloidea</taxon>
        <taxon>Coccinellidae</taxon>
        <taxon>Epilachninae</taxon>
        <taxon>Epilachnini</taxon>
        <taxon>Henosepilachna</taxon>
    </lineage>
</organism>
<evidence type="ECO:0000313" key="1">
    <source>
        <dbReference type="EMBL" id="KAK9888048.1"/>
    </source>
</evidence>
<dbReference type="Proteomes" id="UP001431783">
    <property type="component" value="Unassembled WGS sequence"/>
</dbReference>
<gene>
    <name evidence="1" type="ORF">WA026_000324</name>
</gene>
<keyword evidence="2" id="KW-1185">Reference proteome</keyword>